<evidence type="ECO:0000256" key="6">
    <source>
        <dbReference type="ARBA" id="ARBA00023136"/>
    </source>
</evidence>
<dbReference type="AlphaFoldDB" id="A0A7S0SWB6"/>
<dbReference type="PANTHER" id="PTHR11009">
    <property type="entry name" value="DER1-LIKE PROTEIN, DERLIN"/>
    <property type="match status" value="1"/>
</dbReference>
<dbReference type="GO" id="GO:0006950">
    <property type="term" value="P:response to stress"/>
    <property type="evidence" value="ECO:0007669"/>
    <property type="project" value="UniProtKB-ARBA"/>
</dbReference>
<protein>
    <recommendedName>
        <fullName evidence="7">Derlin</fullName>
    </recommendedName>
</protein>
<name>A0A7S0SWB6_9STRA</name>
<proteinExistence type="inferred from homology"/>
<keyword evidence="6 7" id="KW-0472">Membrane</keyword>
<dbReference type="GO" id="GO:0005789">
    <property type="term" value="C:endoplasmic reticulum membrane"/>
    <property type="evidence" value="ECO:0007669"/>
    <property type="project" value="UniProtKB-SubCell"/>
</dbReference>
<keyword evidence="4 7" id="KW-0256">Endoplasmic reticulum</keyword>
<comment type="function">
    <text evidence="7">May be involved in the degradation of misfolded endoplasmic reticulum (ER) luminal proteins.</text>
</comment>
<evidence type="ECO:0000256" key="5">
    <source>
        <dbReference type="ARBA" id="ARBA00022989"/>
    </source>
</evidence>
<dbReference type="Pfam" id="PF04511">
    <property type="entry name" value="DER1"/>
    <property type="match status" value="1"/>
</dbReference>
<reference evidence="8" key="1">
    <citation type="submission" date="2021-01" db="EMBL/GenBank/DDBJ databases">
        <authorList>
            <person name="Corre E."/>
            <person name="Pelletier E."/>
            <person name="Niang G."/>
            <person name="Scheremetjew M."/>
            <person name="Finn R."/>
            <person name="Kale V."/>
            <person name="Holt S."/>
            <person name="Cochrane G."/>
            <person name="Meng A."/>
            <person name="Brown T."/>
            <person name="Cohen L."/>
        </authorList>
    </citation>
    <scope>NUCLEOTIDE SEQUENCE</scope>
    <source>
        <strain evidence="8">UTEXLB2642</strain>
    </source>
</reference>
<dbReference type="SUPFAM" id="SSF144091">
    <property type="entry name" value="Rhomboid-like"/>
    <property type="match status" value="1"/>
</dbReference>
<evidence type="ECO:0000256" key="4">
    <source>
        <dbReference type="ARBA" id="ARBA00022824"/>
    </source>
</evidence>
<gene>
    <name evidence="8" type="ORF">CNEB1095_LOCUS2182</name>
</gene>
<keyword evidence="5 7" id="KW-1133">Transmembrane helix</keyword>
<evidence type="ECO:0000313" key="8">
    <source>
        <dbReference type="EMBL" id="CAD8717103.1"/>
    </source>
</evidence>
<sequence length="271" mass="30642">MRRPVAQVGQGDSIQDWYNNIPFVTKVLITSTVVIGGLLTFQLIPPQDLILDWRFIWHKFHIWRLFTPFVFAGSFSFNFLMHTVVLYQNSLKYENNPYNTGGGGSSADYLYLIIYSIVLLLVIAYYMNFMILSDPLMYVIVYVWSRRESESVVNMYGFKFKGLYLPWIYIGISMLMGNSIVPPLIGIAVGHSYYFLIEVMPTIYNVDLIRTPKFCIDIITYSTGRTPNVLSNIPIPNLAAAPNAGAPVRGNGFPNLGTGHNWGRGRVLGAN</sequence>
<feature type="transmembrane region" description="Helical" evidence="7">
    <location>
        <begin position="65"/>
        <end position="89"/>
    </location>
</feature>
<evidence type="ECO:0000256" key="3">
    <source>
        <dbReference type="ARBA" id="ARBA00022692"/>
    </source>
</evidence>
<evidence type="ECO:0000256" key="2">
    <source>
        <dbReference type="ARBA" id="ARBA00008917"/>
    </source>
</evidence>
<dbReference type="EMBL" id="HBFD01003318">
    <property type="protein sequence ID" value="CAD8717103.1"/>
    <property type="molecule type" value="Transcribed_RNA"/>
</dbReference>
<dbReference type="InterPro" id="IPR007599">
    <property type="entry name" value="DER1"/>
</dbReference>
<keyword evidence="3 7" id="KW-0812">Transmembrane</keyword>
<evidence type="ECO:0000256" key="1">
    <source>
        <dbReference type="ARBA" id="ARBA00004477"/>
    </source>
</evidence>
<evidence type="ECO:0000256" key="7">
    <source>
        <dbReference type="RuleBase" id="RU363059"/>
    </source>
</evidence>
<comment type="subcellular location">
    <subcellularLocation>
        <location evidence="1 7">Endoplasmic reticulum membrane</location>
        <topology evidence="1 7">Multi-pass membrane protein</topology>
    </subcellularLocation>
</comment>
<dbReference type="InterPro" id="IPR035952">
    <property type="entry name" value="Rhomboid-like_sf"/>
</dbReference>
<feature type="transmembrane region" description="Helical" evidence="7">
    <location>
        <begin position="23"/>
        <end position="44"/>
    </location>
</feature>
<accession>A0A7S0SWB6</accession>
<comment type="similarity">
    <text evidence="2 7">Belongs to the derlin family.</text>
</comment>
<organism evidence="8">
    <name type="scientific">Chromulina nebulosa</name>
    <dbReference type="NCBI Taxonomy" id="96789"/>
    <lineage>
        <taxon>Eukaryota</taxon>
        <taxon>Sar</taxon>
        <taxon>Stramenopiles</taxon>
        <taxon>Ochrophyta</taxon>
        <taxon>Chrysophyceae</taxon>
        <taxon>Chromulinales</taxon>
        <taxon>Chromulinaceae</taxon>
        <taxon>Chromulina</taxon>
    </lineage>
</organism>
<feature type="transmembrane region" description="Helical" evidence="7">
    <location>
        <begin position="167"/>
        <end position="196"/>
    </location>
</feature>
<feature type="transmembrane region" description="Helical" evidence="7">
    <location>
        <begin position="109"/>
        <end position="127"/>
    </location>
</feature>